<gene>
    <name evidence="2" type="ORF">RRG08_001631</name>
</gene>
<dbReference type="AlphaFoldDB" id="A0AAE1DZY9"/>
<dbReference type="Proteomes" id="UP001283361">
    <property type="component" value="Unassembled WGS sequence"/>
</dbReference>
<accession>A0AAE1DZY9</accession>
<proteinExistence type="predicted"/>
<evidence type="ECO:0000313" key="2">
    <source>
        <dbReference type="EMBL" id="KAK3789241.1"/>
    </source>
</evidence>
<keyword evidence="3" id="KW-1185">Reference proteome</keyword>
<evidence type="ECO:0000313" key="3">
    <source>
        <dbReference type="Proteomes" id="UP001283361"/>
    </source>
</evidence>
<sequence>MARRLWSVEPPTDHNDTRQDSGRDGEFRAKQHHHRLGGGTPCQSRVGASPRSILKLLQETLSDFRGCRRLGPGQNQLAAADCQGKIILSVRTETNRLVEREMTSVIVVNSCL</sequence>
<dbReference type="EMBL" id="JAWDGP010001678">
    <property type="protein sequence ID" value="KAK3789241.1"/>
    <property type="molecule type" value="Genomic_DNA"/>
</dbReference>
<protein>
    <submittedName>
        <fullName evidence="2">Uncharacterized protein</fullName>
    </submittedName>
</protein>
<comment type="caution">
    <text evidence="2">The sequence shown here is derived from an EMBL/GenBank/DDBJ whole genome shotgun (WGS) entry which is preliminary data.</text>
</comment>
<name>A0AAE1DZY9_9GAST</name>
<evidence type="ECO:0000256" key="1">
    <source>
        <dbReference type="SAM" id="MobiDB-lite"/>
    </source>
</evidence>
<reference evidence="2" key="1">
    <citation type="journal article" date="2023" name="G3 (Bethesda)">
        <title>A reference genome for the long-term kleptoplast-retaining sea slug Elysia crispata morphotype clarki.</title>
        <authorList>
            <person name="Eastman K.E."/>
            <person name="Pendleton A.L."/>
            <person name="Shaikh M.A."/>
            <person name="Suttiyut T."/>
            <person name="Ogas R."/>
            <person name="Tomko P."/>
            <person name="Gavelis G."/>
            <person name="Widhalm J.R."/>
            <person name="Wisecaver J.H."/>
        </authorList>
    </citation>
    <scope>NUCLEOTIDE SEQUENCE</scope>
    <source>
        <strain evidence="2">ECLA1</strain>
    </source>
</reference>
<organism evidence="2 3">
    <name type="scientific">Elysia crispata</name>
    <name type="common">lettuce slug</name>
    <dbReference type="NCBI Taxonomy" id="231223"/>
    <lineage>
        <taxon>Eukaryota</taxon>
        <taxon>Metazoa</taxon>
        <taxon>Spiralia</taxon>
        <taxon>Lophotrochozoa</taxon>
        <taxon>Mollusca</taxon>
        <taxon>Gastropoda</taxon>
        <taxon>Heterobranchia</taxon>
        <taxon>Euthyneura</taxon>
        <taxon>Panpulmonata</taxon>
        <taxon>Sacoglossa</taxon>
        <taxon>Placobranchoidea</taxon>
        <taxon>Plakobranchidae</taxon>
        <taxon>Elysia</taxon>
    </lineage>
</organism>
<feature type="region of interest" description="Disordered" evidence="1">
    <location>
        <begin position="1"/>
        <end position="25"/>
    </location>
</feature>
<feature type="compositionally biased region" description="Basic and acidic residues" evidence="1">
    <location>
        <begin position="11"/>
        <end position="25"/>
    </location>
</feature>